<name>A0A068Z9T3_9GAMM</name>
<protein>
    <submittedName>
        <fullName evidence="1">Uncharacterized protein</fullName>
    </submittedName>
</protein>
<proteinExistence type="predicted"/>
<gene>
    <name evidence="1" type="ORF">SYMBAF_10635</name>
</gene>
<evidence type="ECO:0000313" key="1">
    <source>
        <dbReference type="EMBL" id="QLH63297.1"/>
    </source>
</evidence>
<dbReference type="RefSeq" id="WP_152609120.1">
    <property type="nucleotide sequence ID" value="NZ_CAXKXZ010000013.1"/>
</dbReference>
<evidence type="ECO:0000313" key="2">
    <source>
        <dbReference type="Proteomes" id="UP000042738"/>
    </source>
</evidence>
<dbReference type="AlphaFoldDB" id="A0A068Z9T3"/>
<dbReference type="Proteomes" id="UP000042738">
    <property type="component" value="Chromosome"/>
</dbReference>
<reference evidence="1 2" key="1">
    <citation type="journal article" date="2014" name="Genome Announc.">
        <title>Whole-Genome Sequence of Serratia symbiotica Strain CWBI-2.3T, a Free-Living Symbiont of the Black Bean Aphid Aphis fabae.</title>
        <authorList>
            <person name="Foray V."/>
            <person name="Grigorescu A.S."/>
            <person name="Sabri A."/>
            <person name="Haubruge E."/>
            <person name="Lognay G."/>
            <person name="Francis F."/>
            <person name="Fauconnier M.L."/>
            <person name="Hance T."/>
            <person name="Thonart P."/>
        </authorList>
    </citation>
    <scope>NUCLEOTIDE SEQUENCE [LARGE SCALE GENOMIC DNA]</scope>
    <source>
        <strain evidence="1">CWBI-2.3</strain>
    </source>
</reference>
<sequence>MTGIALCHVLCSTLTNLNAEHKMRLNLEFNLTFTVEGGVSTDYTSGTSRKSLVYRPEILSALLDPPRDKKAAIREINGHGAAF</sequence>
<accession>A0A068Z9T3</accession>
<dbReference type="EMBL" id="CP050855">
    <property type="protein sequence ID" value="QLH63297.1"/>
    <property type="molecule type" value="Genomic_DNA"/>
</dbReference>
<dbReference type="GeneID" id="93736950"/>
<organism evidence="1 2">
    <name type="scientific">Serratia symbiotica</name>
    <dbReference type="NCBI Taxonomy" id="138074"/>
    <lineage>
        <taxon>Bacteria</taxon>
        <taxon>Pseudomonadati</taxon>
        <taxon>Pseudomonadota</taxon>
        <taxon>Gammaproteobacteria</taxon>
        <taxon>Enterobacterales</taxon>
        <taxon>Yersiniaceae</taxon>
        <taxon>Serratia</taxon>
    </lineage>
</organism>